<feature type="coiled-coil region" evidence="1">
    <location>
        <begin position="285"/>
        <end position="315"/>
    </location>
</feature>
<feature type="region of interest" description="Disordered" evidence="2">
    <location>
        <begin position="186"/>
        <end position="211"/>
    </location>
</feature>
<dbReference type="Proteomes" id="UP001139887">
    <property type="component" value="Unassembled WGS sequence"/>
</dbReference>
<evidence type="ECO:0000256" key="1">
    <source>
        <dbReference type="SAM" id="Coils"/>
    </source>
</evidence>
<organism evidence="3 4">
    <name type="scientific">Coemansia brasiliensis</name>
    <dbReference type="NCBI Taxonomy" id="2650707"/>
    <lineage>
        <taxon>Eukaryota</taxon>
        <taxon>Fungi</taxon>
        <taxon>Fungi incertae sedis</taxon>
        <taxon>Zoopagomycota</taxon>
        <taxon>Kickxellomycotina</taxon>
        <taxon>Kickxellomycetes</taxon>
        <taxon>Kickxellales</taxon>
        <taxon>Kickxellaceae</taxon>
        <taxon>Coemansia</taxon>
    </lineage>
</organism>
<evidence type="ECO:0000313" key="3">
    <source>
        <dbReference type="EMBL" id="KAJ2852027.1"/>
    </source>
</evidence>
<evidence type="ECO:0000313" key="4">
    <source>
        <dbReference type="Proteomes" id="UP001139887"/>
    </source>
</evidence>
<comment type="caution">
    <text evidence="3">The sequence shown here is derived from an EMBL/GenBank/DDBJ whole genome shotgun (WGS) entry which is preliminary data.</text>
</comment>
<feature type="region of interest" description="Disordered" evidence="2">
    <location>
        <begin position="26"/>
        <end position="61"/>
    </location>
</feature>
<dbReference type="EMBL" id="JANBUW010000006">
    <property type="protein sequence ID" value="KAJ2852027.1"/>
    <property type="molecule type" value="Genomic_DNA"/>
</dbReference>
<sequence>MPEKAGDGSAPISPSKLDRFLSKLGRTMATPRSHIRSRRGVSPTPQLDFSIGHAGTSNHQPHAAAAAAAEALNASIRTDTMRKRERVAELRRQREQKERIQLQRRSRAVAASPGNVMSGTNIAAIAASGSPGGQPGSYAEPLSLPLGSLEDMAKSDEFFNDPQLDLLMHPLDPESAVAGIDLVPPSQRAREQSRRPASSMPAARGAARTPAKDEFDFTINIPSTTLSPLVPRGSDRRQRARAAVFMADDAAANACANRGRQGLQPRSPANVAKVADDAQASRDVYQQIEAEMAQNKALKRELAQLDATVKALERLVVAGHSLREAS</sequence>
<keyword evidence="1" id="KW-0175">Coiled coil</keyword>
<accession>A0A9W8IAX8</accession>
<dbReference type="OrthoDB" id="5554504at2759"/>
<proteinExistence type="predicted"/>
<protein>
    <submittedName>
        <fullName evidence="3">Uncharacterized protein</fullName>
    </submittedName>
</protein>
<keyword evidence="4" id="KW-1185">Reference proteome</keyword>
<evidence type="ECO:0000256" key="2">
    <source>
        <dbReference type="SAM" id="MobiDB-lite"/>
    </source>
</evidence>
<gene>
    <name evidence="3" type="ORF">IWW36_000606</name>
</gene>
<reference evidence="3" key="1">
    <citation type="submission" date="2022-07" db="EMBL/GenBank/DDBJ databases">
        <title>Phylogenomic reconstructions and comparative analyses of Kickxellomycotina fungi.</title>
        <authorList>
            <person name="Reynolds N.K."/>
            <person name="Stajich J.E."/>
            <person name="Barry K."/>
            <person name="Grigoriev I.V."/>
            <person name="Crous P."/>
            <person name="Smith M.E."/>
        </authorList>
    </citation>
    <scope>NUCLEOTIDE SEQUENCE</scope>
    <source>
        <strain evidence="3">NRRL 1566</strain>
    </source>
</reference>
<name>A0A9W8IAX8_9FUNG</name>
<dbReference type="AlphaFoldDB" id="A0A9W8IAX8"/>